<keyword evidence="2" id="KW-1185">Reference proteome</keyword>
<name>A0ABR7MP39_9BACT</name>
<accession>A0ABR7MP39</accession>
<sequence length="156" mass="18180">MKLFILTILVISLSSCVQEPKEFQETGILVLDNARNCMSFDYFIPCEINDSLSLSMNVKKVKTNIARRIDPKGFQYHMTNVSWISSADSFYIKDMHKNWFYISAVELTLKKSKDYLDENKIENIDSMRIADNICINKTYGGIYEIKHIKQIILSQY</sequence>
<evidence type="ECO:0000313" key="1">
    <source>
        <dbReference type="EMBL" id="MBC6612832.1"/>
    </source>
</evidence>
<comment type="caution">
    <text evidence="1">The sequence shown here is derived from an EMBL/GenBank/DDBJ whole genome shotgun (WGS) entry which is preliminary data.</text>
</comment>
<gene>
    <name evidence="1" type="ORF">H8B15_18050</name>
</gene>
<dbReference type="Proteomes" id="UP000622017">
    <property type="component" value="Unassembled WGS sequence"/>
</dbReference>
<dbReference type="PROSITE" id="PS51257">
    <property type="entry name" value="PROKAR_LIPOPROTEIN"/>
    <property type="match status" value="1"/>
</dbReference>
<organism evidence="1 2">
    <name type="scientific">Hymenobacter citatus</name>
    <dbReference type="NCBI Taxonomy" id="2763506"/>
    <lineage>
        <taxon>Bacteria</taxon>
        <taxon>Pseudomonadati</taxon>
        <taxon>Bacteroidota</taxon>
        <taxon>Cytophagia</taxon>
        <taxon>Cytophagales</taxon>
        <taxon>Hymenobacteraceae</taxon>
        <taxon>Hymenobacter</taxon>
    </lineage>
</organism>
<reference evidence="1 2" key="1">
    <citation type="submission" date="2020-08" db="EMBL/GenBank/DDBJ databases">
        <title>Hymenobacter sp.</title>
        <authorList>
            <person name="Kim M.K."/>
        </authorList>
    </citation>
    <scope>NUCLEOTIDE SEQUENCE [LARGE SCALE GENOMIC DNA]</scope>
    <source>
        <strain evidence="1 2">BT507</strain>
    </source>
</reference>
<protein>
    <recommendedName>
        <fullName evidence="3">Lipoprotein</fullName>
    </recommendedName>
</protein>
<evidence type="ECO:0008006" key="3">
    <source>
        <dbReference type="Google" id="ProtNLM"/>
    </source>
</evidence>
<dbReference type="EMBL" id="JACSCY010000018">
    <property type="protein sequence ID" value="MBC6612832.1"/>
    <property type="molecule type" value="Genomic_DNA"/>
</dbReference>
<evidence type="ECO:0000313" key="2">
    <source>
        <dbReference type="Proteomes" id="UP000622017"/>
    </source>
</evidence>
<proteinExistence type="predicted"/>